<dbReference type="OrthoDB" id="204942at2759"/>
<feature type="transmembrane region" description="Helical" evidence="9">
    <location>
        <begin position="363"/>
        <end position="382"/>
    </location>
</feature>
<feature type="transmembrane region" description="Helical" evidence="9">
    <location>
        <begin position="389"/>
        <end position="407"/>
    </location>
</feature>
<keyword evidence="4" id="KW-0997">Cell inner membrane</keyword>
<dbReference type="GO" id="GO:0005886">
    <property type="term" value="C:plasma membrane"/>
    <property type="evidence" value="ECO:0007669"/>
    <property type="project" value="UniProtKB-SubCell"/>
</dbReference>
<feature type="transmembrane region" description="Helical" evidence="9">
    <location>
        <begin position="336"/>
        <end position="357"/>
    </location>
</feature>
<accession>A0A9W7LBD2</accession>
<feature type="transmembrane region" description="Helical" evidence="9">
    <location>
        <begin position="244"/>
        <end position="263"/>
    </location>
</feature>
<evidence type="ECO:0000256" key="4">
    <source>
        <dbReference type="ARBA" id="ARBA00022519"/>
    </source>
</evidence>
<organism evidence="10 11">
    <name type="scientific">Triparma columacea</name>
    <dbReference type="NCBI Taxonomy" id="722753"/>
    <lineage>
        <taxon>Eukaryota</taxon>
        <taxon>Sar</taxon>
        <taxon>Stramenopiles</taxon>
        <taxon>Ochrophyta</taxon>
        <taxon>Bolidophyceae</taxon>
        <taxon>Parmales</taxon>
        <taxon>Triparmaceae</taxon>
        <taxon>Triparma</taxon>
    </lineage>
</organism>
<keyword evidence="7 9" id="KW-0472">Membrane</keyword>
<evidence type="ECO:0000256" key="8">
    <source>
        <dbReference type="SAM" id="MobiDB-lite"/>
    </source>
</evidence>
<feature type="transmembrane region" description="Helical" evidence="9">
    <location>
        <begin position="146"/>
        <end position="165"/>
    </location>
</feature>
<evidence type="ECO:0000256" key="1">
    <source>
        <dbReference type="ARBA" id="ARBA00004429"/>
    </source>
</evidence>
<evidence type="ECO:0000256" key="3">
    <source>
        <dbReference type="ARBA" id="ARBA00022475"/>
    </source>
</evidence>
<comment type="caution">
    <text evidence="10">The sequence shown here is derived from an EMBL/GenBank/DDBJ whole genome shotgun (WGS) entry which is preliminary data.</text>
</comment>
<dbReference type="AlphaFoldDB" id="A0A9W7LBD2"/>
<evidence type="ECO:0000313" key="11">
    <source>
        <dbReference type="Proteomes" id="UP001165065"/>
    </source>
</evidence>
<name>A0A9W7LBD2_9STRA</name>
<evidence type="ECO:0000256" key="6">
    <source>
        <dbReference type="ARBA" id="ARBA00022989"/>
    </source>
</evidence>
<dbReference type="EMBL" id="BRYA01001451">
    <property type="protein sequence ID" value="GMI43275.1"/>
    <property type="molecule type" value="Genomic_DNA"/>
</dbReference>
<sequence>MPPALDRKHRLPTELLSSNTPPPPTSAYVASTALITGTAIGAGVLSLPQLSLPLGFVPSAGLLLGSYIAMLTSALTMAETQISLTPPDLRNPSSSPLSYSQQVSETLGPLGTRFSTGAYLFLHYTLLCSYFSSGGGYIQKFSPVPLLPFSTPILYAIVATLPIFLLPAEIMSTVNNVLVLGALASFLGIVSLGIPSADTTILEIPSRLPDWNCVVTVVPIFLLTLVFHNVIPTVTKNMNYDRKAVFSCITVGSFVPFLLFLVYDYTILGNVSGRGFQTVIDPIAVLQEAGGPNGELLPDLVAGFCFLAITTSLIGFVDGLQTILNPFFEENDKRDLIVPALITVPPVAVACFGEDVFLTALNLGATFGVTLLFLVIPALTALKDRGFSAPAIGMLMTALLALSSTLIEVPQDFIL</sequence>
<dbReference type="GO" id="GO:0003333">
    <property type="term" value="P:amino acid transmembrane transport"/>
    <property type="evidence" value="ECO:0007669"/>
    <property type="project" value="InterPro"/>
</dbReference>
<dbReference type="InterPro" id="IPR018227">
    <property type="entry name" value="Amino_acid_transport_2"/>
</dbReference>
<evidence type="ECO:0000313" key="10">
    <source>
        <dbReference type="EMBL" id="GMI43275.1"/>
    </source>
</evidence>
<evidence type="ECO:0000256" key="7">
    <source>
        <dbReference type="ARBA" id="ARBA00023136"/>
    </source>
</evidence>
<dbReference type="PANTHER" id="PTHR32195:SF26">
    <property type="entry name" value="TRYPTOPHAN OR TYROSINE TRANSPORTER PROTEIN"/>
    <property type="match status" value="1"/>
</dbReference>
<keyword evidence="2" id="KW-0813">Transport</keyword>
<feature type="transmembrane region" description="Helical" evidence="9">
    <location>
        <begin position="214"/>
        <end position="232"/>
    </location>
</feature>
<evidence type="ECO:0000256" key="9">
    <source>
        <dbReference type="SAM" id="Phobius"/>
    </source>
</evidence>
<evidence type="ECO:0000256" key="2">
    <source>
        <dbReference type="ARBA" id="ARBA00022448"/>
    </source>
</evidence>
<gene>
    <name evidence="10" type="ORF">TrCOL_g9789</name>
</gene>
<keyword evidence="11" id="KW-1185">Reference proteome</keyword>
<proteinExistence type="predicted"/>
<protein>
    <submittedName>
        <fullName evidence="10">Uncharacterized protein</fullName>
    </submittedName>
</protein>
<dbReference type="Proteomes" id="UP001165065">
    <property type="component" value="Unassembled WGS sequence"/>
</dbReference>
<dbReference type="Gene3D" id="1.20.1740.10">
    <property type="entry name" value="Amino acid/polyamine transporter I"/>
    <property type="match status" value="1"/>
</dbReference>
<dbReference type="Pfam" id="PF03222">
    <property type="entry name" value="Trp_Tyr_perm"/>
    <property type="match status" value="1"/>
</dbReference>
<comment type="subcellular location">
    <subcellularLocation>
        <location evidence="1">Cell inner membrane</location>
        <topology evidence="1">Multi-pass membrane protein</topology>
    </subcellularLocation>
</comment>
<feature type="transmembrane region" description="Helical" evidence="9">
    <location>
        <begin position="54"/>
        <end position="78"/>
    </location>
</feature>
<feature type="region of interest" description="Disordered" evidence="8">
    <location>
        <begin position="1"/>
        <end position="24"/>
    </location>
</feature>
<evidence type="ECO:0000256" key="5">
    <source>
        <dbReference type="ARBA" id="ARBA00022692"/>
    </source>
</evidence>
<reference evidence="11" key="1">
    <citation type="journal article" date="2023" name="Commun. Biol.">
        <title>Genome analysis of Parmales, the sister group of diatoms, reveals the evolutionary specialization of diatoms from phago-mixotrophs to photoautotrophs.</title>
        <authorList>
            <person name="Ban H."/>
            <person name="Sato S."/>
            <person name="Yoshikawa S."/>
            <person name="Yamada K."/>
            <person name="Nakamura Y."/>
            <person name="Ichinomiya M."/>
            <person name="Sato N."/>
            <person name="Blanc-Mathieu R."/>
            <person name="Endo H."/>
            <person name="Kuwata A."/>
            <person name="Ogata H."/>
        </authorList>
    </citation>
    <scope>NUCLEOTIDE SEQUENCE [LARGE SCALE GENOMIC DNA]</scope>
</reference>
<keyword evidence="5 9" id="KW-0812">Transmembrane</keyword>
<feature type="transmembrane region" description="Helical" evidence="9">
    <location>
        <begin position="27"/>
        <end position="47"/>
    </location>
</feature>
<keyword evidence="3" id="KW-1003">Cell membrane</keyword>
<keyword evidence="6 9" id="KW-1133">Transmembrane helix</keyword>
<feature type="transmembrane region" description="Helical" evidence="9">
    <location>
        <begin position="177"/>
        <end position="194"/>
    </location>
</feature>
<feature type="transmembrane region" description="Helical" evidence="9">
    <location>
        <begin position="300"/>
        <end position="324"/>
    </location>
</feature>
<dbReference type="PANTHER" id="PTHR32195">
    <property type="entry name" value="OS07G0662800 PROTEIN"/>
    <property type="match status" value="1"/>
</dbReference>